<organism evidence="1 2">
    <name type="scientific">Entomophthora muscae</name>
    <dbReference type="NCBI Taxonomy" id="34485"/>
    <lineage>
        <taxon>Eukaryota</taxon>
        <taxon>Fungi</taxon>
        <taxon>Fungi incertae sedis</taxon>
        <taxon>Zoopagomycota</taxon>
        <taxon>Entomophthoromycotina</taxon>
        <taxon>Entomophthoromycetes</taxon>
        <taxon>Entomophthorales</taxon>
        <taxon>Entomophthoraceae</taxon>
        <taxon>Entomophthora</taxon>
    </lineage>
</organism>
<dbReference type="Proteomes" id="UP001165960">
    <property type="component" value="Unassembled WGS sequence"/>
</dbReference>
<proteinExistence type="predicted"/>
<sequence>MKLSLTVIALLMHATTPMSQLDLGRTHKYTRYAAAAICKLITNFECKSCTGINGRFLKSFKSTTLSSSGYIAVDESDKRILLVFRGASDITNTINNALLLPSPMLGTPSGSLVHTGFKIAMESLAPEFLATIEALISHSRYAAYKVAVIGHSLGGAVASLATVRLHHTLGIPWEEMELYTYGQPRTGNLVFARWLSRQPMGSSRVVHRNDIIPHLAPGLLDIYTHHQNEVWLGEGTTVTFCKTQVLEDPSCSNSVPLAELSQSDHLSYFNITLGNQAC</sequence>
<protein>
    <submittedName>
        <fullName evidence="1">Uncharacterized protein</fullName>
    </submittedName>
</protein>
<name>A0ACC2TVM6_9FUNG</name>
<accession>A0ACC2TVM6</accession>
<dbReference type="EMBL" id="QTSX02002149">
    <property type="protein sequence ID" value="KAJ9078416.1"/>
    <property type="molecule type" value="Genomic_DNA"/>
</dbReference>
<gene>
    <name evidence="1" type="ORF">DSO57_1006828</name>
</gene>
<keyword evidence="2" id="KW-1185">Reference proteome</keyword>
<comment type="caution">
    <text evidence="1">The sequence shown here is derived from an EMBL/GenBank/DDBJ whole genome shotgun (WGS) entry which is preliminary data.</text>
</comment>
<evidence type="ECO:0000313" key="1">
    <source>
        <dbReference type="EMBL" id="KAJ9078416.1"/>
    </source>
</evidence>
<reference evidence="1" key="1">
    <citation type="submission" date="2022-04" db="EMBL/GenBank/DDBJ databases">
        <title>Genome of the entomopathogenic fungus Entomophthora muscae.</title>
        <authorList>
            <person name="Elya C."/>
            <person name="Lovett B.R."/>
            <person name="Lee E."/>
            <person name="Macias A.M."/>
            <person name="Hajek A.E."/>
            <person name="De Bivort B.L."/>
            <person name="Kasson M.T."/>
            <person name="De Fine Licht H.H."/>
            <person name="Stajich J.E."/>
        </authorList>
    </citation>
    <scope>NUCLEOTIDE SEQUENCE</scope>
    <source>
        <strain evidence="1">Berkeley</strain>
    </source>
</reference>
<evidence type="ECO:0000313" key="2">
    <source>
        <dbReference type="Proteomes" id="UP001165960"/>
    </source>
</evidence>